<sequence length="1035" mass="116058">MHLFLGRKRKAYSEATLNSLDGASSCKAPKKRSSRLFGITSFIPSSLSSEESPRPTTRHNLRVKASRFFAKMMPSKAADGEVMVDGASARPSHRTATPRPSAMAADGNAQNHKNREAPDFVSGTGRSNGVQPRRKRSVRFKDHGACMSMSDQLDGVNHGSHGKLAAEHGGVPMNEPRASESSNRSQKTSEPLEALTAKFNLAAGTDTVVHRARLKEAPNVPFIETSIEPLHFQNNIADHFSPSTASSATASLPDLSSMWSPASTTSTRATSFTSLGTPSPGSRHKRTTPEDCQFTSKNAGHADENLLPPIEEDVGRYLHIPVQETMVDIQPSVMTVENAAAAKCALETYHITLMEASSPRSIRRKKFEQRMCDVGMPFEERDTARRAWVQAESDHLRQVRVLKASSIQRHNTKGISIAGYDTVRVLGKGSFGVVRLVTEGRPKSSDDGDGKDEGHDEEKRRRSSSGAFAEGVAKRNLPAGRPLPDVYAMKVIRKSEMLRASQEGHLRAERDFLVASEGSRWVVPLVASFQDNTNLYLVMDYMIGGDFLGLLLREDVLEEGVARYASGHLKISDFGLAFNGHWAHSQAYYNDQRKILLEKIGIKIHGDEYDTQEELDGQRDGTDSKGKTPMKPDPEEGARREGLLNWRNRIERRKLARSVVGTSQYMAPEVVQGQPYDGRCDWWSIAIILYECLYGRTPFYCENRQKTKEAIVNHRATLDFPENERWARPTSDSKRWLPAPTDVAVDLMRQVLTDKEARLSSRQYRIREGGIGRRLSVSSNNNSLLTRHVYPNGAEEIKNHKFFHGIPWSQLHMMAPPFVPRVKQNQSITKYFEDEKDIISDESSSYMSIKDKISREQLDRGLSEEDLATVLGHHYPRWKADRTKIEKHELGLDECSDDELQRIKEHFGNQFEHWRAERLVEVAEARIEQGIEDAPPGVRQKKERKRARDKMLRDPTVGKQCMELRKRGAFFGYTYRRPRTLELREVGSGNERTRVRGVGSRPTILPVAQTEGSGIGSLRAVIGVRENGNGQEKEG</sequence>
<dbReference type="EC" id="2.7.11.1" evidence="1"/>
<comment type="catalytic activity">
    <reaction evidence="7">
        <text>L-threonyl-[protein] + ATP = O-phospho-L-threonyl-[protein] + ADP + H(+)</text>
        <dbReference type="Rhea" id="RHEA:46608"/>
        <dbReference type="Rhea" id="RHEA-COMP:11060"/>
        <dbReference type="Rhea" id="RHEA-COMP:11605"/>
        <dbReference type="ChEBI" id="CHEBI:15378"/>
        <dbReference type="ChEBI" id="CHEBI:30013"/>
        <dbReference type="ChEBI" id="CHEBI:30616"/>
        <dbReference type="ChEBI" id="CHEBI:61977"/>
        <dbReference type="ChEBI" id="CHEBI:456216"/>
        <dbReference type="EC" id="2.7.11.1"/>
    </reaction>
</comment>
<dbReference type="InterPro" id="IPR000961">
    <property type="entry name" value="AGC-kinase_C"/>
</dbReference>
<dbReference type="Proteomes" id="UP000016933">
    <property type="component" value="Unassembled WGS sequence"/>
</dbReference>
<dbReference type="InterPro" id="IPR011009">
    <property type="entry name" value="Kinase-like_dom_sf"/>
</dbReference>
<dbReference type="Gene3D" id="3.30.200.20">
    <property type="entry name" value="Phosphorylase Kinase, domain 1"/>
    <property type="match status" value="1"/>
</dbReference>
<dbReference type="PROSITE" id="PS51285">
    <property type="entry name" value="AGC_KINASE_CTER"/>
    <property type="match status" value="1"/>
</dbReference>
<feature type="region of interest" description="Disordered" evidence="9">
    <location>
        <begin position="611"/>
        <end position="641"/>
    </location>
</feature>
<evidence type="ECO:0000256" key="1">
    <source>
        <dbReference type="ARBA" id="ARBA00012513"/>
    </source>
</evidence>
<feature type="compositionally biased region" description="Basic and acidic residues" evidence="9">
    <location>
        <begin position="616"/>
        <end position="641"/>
    </location>
</feature>
<gene>
    <name evidence="12" type="ORF">DOTSEDRAFT_36105</name>
</gene>
<dbReference type="SMART" id="SM00220">
    <property type="entry name" value="S_TKc"/>
    <property type="match status" value="1"/>
</dbReference>
<dbReference type="GO" id="GO:0004674">
    <property type="term" value="F:protein serine/threonine kinase activity"/>
    <property type="evidence" value="ECO:0007669"/>
    <property type="project" value="UniProtKB-KW"/>
</dbReference>
<feature type="domain" description="AGC-kinase C-terminal" evidence="11">
    <location>
        <begin position="804"/>
        <end position="861"/>
    </location>
</feature>
<keyword evidence="5" id="KW-0418">Kinase</keyword>
<dbReference type="InterPro" id="IPR050236">
    <property type="entry name" value="Ser_Thr_kinase_AGC"/>
</dbReference>
<dbReference type="OMA" id="HAGCEWE"/>
<evidence type="ECO:0000256" key="7">
    <source>
        <dbReference type="ARBA" id="ARBA00047899"/>
    </source>
</evidence>
<evidence type="ECO:0000256" key="3">
    <source>
        <dbReference type="ARBA" id="ARBA00022679"/>
    </source>
</evidence>
<keyword evidence="6" id="KW-0067">ATP-binding</keyword>
<dbReference type="Pfam" id="PF00069">
    <property type="entry name" value="Pkinase"/>
    <property type="match status" value="1"/>
</dbReference>
<name>N1PLK6_DOTSN</name>
<feature type="region of interest" description="Disordered" evidence="9">
    <location>
        <begin position="437"/>
        <end position="468"/>
    </location>
</feature>
<dbReference type="AlphaFoldDB" id="N1PLK6"/>
<dbReference type="PANTHER" id="PTHR24356">
    <property type="entry name" value="SERINE/THREONINE-PROTEIN KINASE"/>
    <property type="match status" value="1"/>
</dbReference>
<dbReference type="GO" id="GO:0035556">
    <property type="term" value="P:intracellular signal transduction"/>
    <property type="evidence" value="ECO:0007669"/>
    <property type="project" value="TreeGrafter"/>
</dbReference>
<organism evidence="12 13">
    <name type="scientific">Dothistroma septosporum (strain NZE10 / CBS 128990)</name>
    <name type="common">Red band needle blight fungus</name>
    <name type="synonym">Mycosphaerella pini</name>
    <dbReference type="NCBI Taxonomy" id="675120"/>
    <lineage>
        <taxon>Eukaryota</taxon>
        <taxon>Fungi</taxon>
        <taxon>Dikarya</taxon>
        <taxon>Ascomycota</taxon>
        <taxon>Pezizomycotina</taxon>
        <taxon>Dothideomycetes</taxon>
        <taxon>Dothideomycetidae</taxon>
        <taxon>Mycosphaerellales</taxon>
        <taxon>Mycosphaerellaceae</taxon>
        <taxon>Dothistroma</taxon>
    </lineage>
</organism>
<evidence type="ECO:0000259" key="10">
    <source>
        <dbReference type="PROSITE" id="PS50011"/>
    </source>
</evidence>
<evidence type="ECO:0000313" key="12">
    <source>
        <dbReference type="EMBL" id="EME42181.1"/>
    </source>
</evidence>
<keyword evidence="2" id="KW-0723">Serine/threonine-protein kinase</keyword>
<evidence type="ECO:0000256" key="6">
    <source>
        <dbReference type="ARBA" id="ARBA00022840"/>
    </source>
</evidence>
<dbReference type="InterPro" id="IPR000719">
    <property type="entry name" value="Prot_kinase_dom"/>
</dbReference>
<dbReference type="STRING" id="675120.N1PLK6"/>
<keyword evidence="4" id="KW-0547">Nucleotide-binding</keyword>
<dbReference type="HOGENOM" id="CLU_000288_19_1_1"/>
<protein>
    <recommendedName>
        <fullName evidence="1">non-specific serine/threonine protein kinase</fullName>
        <ecNumber evidence="1">2.7.11.1</ecNumber>
    </recommendedName>
</protein>
<dbReference type="SUPFAM" id="SSF56112">
    <property type="entry name" value="Protein kinase-like (PK-like)"/>
    <property type="match status" value="1"/>
</dbReference>
<evidence type="ECO:0000256" key="5">
    <source>
        <dbReference type="ARBA" id="ARBA00022777"/>
    </source>
</evidence>
<keyword evidence="3" id="KW-0808">Transferase</keyword>
<dbReference type="GO" id="GO:0005524">
    <property type="term" value="F:ATP binding"/>
    <property type="evidence" value="ECO:0007669"/>
    <property type="project" value="UniProtKB-KW"/>
</dbReference>
<dbReference type="eggNOG" id="KOG0605">
    <property type="taxonomic scope" value="Eukaryota"/>
</dbReference>
<evidence type="ECO:0000259" key="11">
    <source>
        <dbReference type="PROSITE" id="PS51285"/>
    </source>
</evidence>
<feature type="compositionally biased region" description="Low complexity" evidence="9">
    <location>
        <begin position="258"/>
        <end position="274"/>
    </location>
</feature>
<feature type="region of interest" description="Disordered" evidence="9">
    <location>
        <begin position="160"/>
        <end position="190"/>
    </location>
</feature>
<feature type="compositionally biased region" description="Basic and acidic residues" evidence="9">
    <location>
        <begin position="438"/>
        <end position="460"/>
    </location>
</feature>
<proteinExistence type="predicted"/>
<feature type="region of interest" description="Disordered" evidence="9">
    <location>
        <begin position="87"/>
        <end position="135"/>
    </location>
</feature>
<evidence type="ECO:0000256" key="4">
    <source>
        <dbReference type="ARBA" id="ARBA00022741"/>
    </source>
</evidence>
<feature type="domain" description="Protein kinase" evidence="10">
    <location>
        <begin position="420"/>
        <end position="771"/>
    </location>
</feature>
<keyword evidence="13" id="KW-1185">Reference proteome</keyword>
<evidence type="ECO:0000256" key="9">
    <source>
        <dbReference type="SAM" id="MobiDB-lite"/>
    </source>
</evidence>
<accession>N1PLK6</accession>
<dbReference type="Gene3D" id="1.10.510.10">
    <property type="entry name" value="Transferase(Phosphotransferase) domain 1"/>
    <property type="match status" value="1"/>
</dbReference>
<dbReference type="EMBL" id="KB446541">
    <property type="protein sequence ID" value="EME42181.1"/>
    <property type="molecule type" value="Genomic_DNA"/>
</dbReference>
<dbReference type="PANTHER" id="PTHR24356:SF400">
    <property type="entry name" value="SERINE_THREONINE-PROTEIN KINASE CBK1"/>
    <property type="match status" value="1"/>
</dbReference>
<dbReference type="OrthoDB" id="3638488at2759"/>
<reference evidence="13" key="1">
    <citation type="journal article" date="2012" name="PLoS Genet.">
        <title>The genomes of the fungal plant pathogens Cladosporium fulvum and Dothistroma septosporum reveal adaptation to different hosts and lifestyles but also signatures of common ancestry.</title>
        <authorList>
            <person name="de Wit P.J.G.M."/>
            <person name="van der Burgt A."/>
            <person name="Oekmen B."/>
            <person name="Stergiopoulos I."/>
            <person name="Abd-Elsalam K.A."/>
            <person name="Aerts A.L."/>
            <person name="Bahkali A.H."/>
            <person name="Beenen H.G."/>
            <person name="Chettri P."/>
            <person name="Cox M.P."/>
            <person name="Datema E."/>
            <person name="de Vries R.P."/>
            <person name="Dhillon B."/>
            <person name="Ganley A.R."/>
            <person name="Griffiths S.A."/>
            <person name="Guo Y."/>
            <person name="Hamelin R.C."/>
            <person name="Henrissat B."/>
            <person name="Kabir M.S."/>
            <person name="Jashni M.K."/>
            <person name="Kema G."/>
            <person name="Klaubauf S."/>
            <person name="Lapidus A."/>
            <person name="Levasseur A."/>
            <person name="Lindquist E."/>
            <person name="Mehrabi R."/>
            <person name="Ohm R.A."/>
            <person name="Owen T.J."/>
            <person name="Salamov A."/>
            <person name="Schwelm A."/>
            <person name="Schijlen E."/>
            <person name="Sun H."/>
            <person name="van den Burg H.A."/>
            <person name="van Ham R.C.H.J."/>
            <person name="Zhang S."/>
            <person name="Goodwin S.B."/>
            <person name="Grigoriev I.V."/>
            <person name="Collemare J."/>
            <person name="Bradshaw R.E."/>
        </authorList>
    </citation>
    <scope>NUCLEOTIDE SEQUENCE [LARGE SCALE GENOMIC DNA]</scope>
    <source>
        <strain evidence="13">NZE10 / CBS 128990</strain>
    </source>
</reference>
<comment type="catalytic activity">
    <reaction evidence="8">
        <text>L-seryl-[protein] + ATP = O-phospho-L-seryl-[protein] + ADP + H(+)</text>
        <dbReference type="Rhea" id="RHEA:17989"/>
        <dbReference type="Rhea" id="RHEA-COMP:9863"/>
        <dbReference type="Rhea" id="RHEA-COMP:11604"/>
        <dbReference type="ChEBI" id="CHEBI:15378"/>
        <dbReference type="ChEBI" id="CHEBI:29999"/>
        <dbReference type="ChEBI" id="CHEBI:30616"/>
        <dbReference type="ChEBI" id="CHEBI:83421"/>
        <dbReference type="ChEBI" id="CHEBI:456216"/>
        <dbReference type="EC" id="2.7.11.1"/>
    </reaction>
</comment>
<reference evidence="12 13" key="2">
    <citation type="journal article" date="2012" name="PLoS Pathog.">
        <title>Diverse lifestyles and strategies of plant pathogenesis encoded in the genomes of eighteen Dothideomycetes fungi.</title>
        <authorList>
            <person name="Ohm R.A."/>
            <person name="Feau N."/>
            <person name="Henrissat B."/>
            <person name="Schoch C.L."/>
            <person name="Horwitz B.A."/>
            <person name="Barry K.W."/>
            <person name="Condon B.J."/>
            <person name="Copeland A.C."/>
            <person name="Dhillon B."/>
            <person name="Glaser F."/>
            <person name="Hesse C.N."/>
            <person name="Kosti I."/>
            <person name="LaButti K."/>
            <person name="Lindquist E.A."/>
            <person name="Lucas S."/>
            <person name="Salamov A.A."/>
            <person name="Bradshaw R.E."/>
            <person name="Ciuffetti L."/>
            <person name="Hamelin R.C."/>
            <person name="Kema G.H.J."/>
            <person name="Lawrence C."/>
            <person name="Scott J.A."/>
            <person name="Spatafora J.W."/>
            <person name="Turgeon B.G."/>
            <person name="de Wit P.J.G.M."/>
            <person name="Zhong S."/>
            <person name="Goodwin S.B."/>
            <person name="Grigoriev I.V."/>
        </authorList>
    </citation>
    <scope>NUCLEOTIDE SEQUENCE [LARGE SCALE GENOMIC DNA]</scope>
    <source>
        <strain evidence="13">NZE10 / CBS 128990</strain>
    </source>
</reference>
<feature type="compositionally biased region" description="Polar residues" evidence="9">
    <location>
        <begin position="179"/>
        <end position="189"/>
    </location>
</feature>
<evidence type="ECO:0000256" key="8">
    <source>
        <dbReference type="ARBA" id="ARBA00048679"/>
    </source>
</evidence>
<dbReference type="PROSITE" id="PS50011">
    <property type="entry name" value="PROTEIN_KINASE_DOM"/>
    <property type="match status" value="1"/>
</dbReference>
<feature type="region of interest" description="Disordered" evidence="9">
    <location>
        <begin position="258"/>
        <end position="305"/>
    </location>
</feature>
<evidence type="ECO:0000313" key="13">
    <source>
        <dbReference type="Proteomes" id="UP000016933"/>
    </source>
</evidence>
<evidence type="ECO:0000256" key="2">
    <source>
        <dbReference type="ARBA" id="ARBA00022527"/>
    </source>
</evidence>